<protein>
    <submittedName>
        <fullName evidence="2">Uncharacterized protein</fullName>
    </submittedName>
</protein>
<feature type="transmembrane region" description="Helical" evidence="1">
    <location>
        <begin position="12"/>
        <end position="33"/>
    </location>
</feature>
<name>A0A6N2SIT7_9BACT</name>
<evidence type="ECO:0000256" key="1">
    <source>
        <dbReference type="SAM" id="Phobius"/>
    </source>
</evidence>
<feature type="transmembrane region" description="Helical" evidence="1">
    <location>
        <begin position="48"/>
        <end position="70"/>
    </location>
</feature>
<accession>A0A6N2SIT7</accession>
<organism evidence="2">
    <name type="scientific">Akkermansia muciniphila</name>
    <dbReference type="NCBI Taxonomy" id="239935"/>
    <lineage>
        <taxon>Bacteria</taxon>
        <taxon>Pseudomonadati</taxon>
        <taxon>Verrucomicrobiota</taxon>
        <taxon>Verrucomicrobiia</taxon>
        <taxon>Verrucomicrobiales</taxon>
        <taxon>Akkermansiaceae</taxon>
        <taxon>Akkermansia</taxon>
    </lineage>
</organism>
<reference evidence="2" key="1">
    <citation type="submission" date="2019-11" db="EMBL/GenBank/DDBJ databases">
        <authorList>
            <person name="Feng L."/>
        </authorList>
    </citation>
    <scope>NUCLEOTIDE SEQUENCE</scope>
    <source>
        <strain evidence="2">AMuciniphilaLFYP55</strain>
    </source>
</reference>
<gene>
    <name evidence="2" type="ORF">AMLFYP55_02129</name>
</gene>
<evidence type="ECO:0000313" key="2">
    <source>
        <dbReference type="EMBL" id="VYS92061.1"/>
    </source>
</evidence>
<sequence length="188" mass="21441">MIGIPNYRMFSGFFLVILPLLWLGACAFTWIFLSIPPQPEVMGESMRAVFSLFAPFLSVGILAVLLDIWFGKRIYEARNGWVHAEKRLFGLRRDAFDYDPELLSECSVLHVDEHTPLSGEELERLRHAGATICRRGRRGPQYPAPCWVCRLVYDGQVLFLLAAPSREPADRLAEFMAAVIRTRRERGA</sequence>
<keyword evidence="1" id="KW-0812">Transmembrane</keyword>
<proteinExistence type="predicted"/>
<dbReference type="AlphaFoldDB" id="A0A6N2SIT7"/>
<dbReference type="EMBL" id="CACRSS010000002">
    <property type="protein sequence ID" value="VYS92061.1"/>
    <property type="molecule type" value="Genomic_DNA"/>
</dbReference>
<keyword evidence="1" id="KW-0472">Membrane</keyword>
<keyword evidence="1" id="KW-1133">Transmembrane helix</keyword>